<evidence type="ECO:0000256" key="1">
    <source>
        <dbReference type="SAM" id="SignalP"/>
    </source>
</evidence>
<dbReference type="EMBL" id="MAVT02001591">
    <property type="protein sequence ID" value="POS70540.1"/>
    <property type="molecule type" value="Genomic_DNA"/>
</dbReference>
<organism evidence="2 3">
    <name type="scientific">Diaporthe helianthi</name>
    <dbReference type="NCBI Taxonomy" id="158607"/>
    <lineage>
        <taxon>Eukaryota</taxon>
        <taxon>Fungi</taxon>
        <taxon>Dikarya</taxon>
        <taxon>Ascomycota</taxon>
        <taxon>Pezizomycotina</taxon>
        <taxon>Sordariomycetes</taxon>
        <taxon>Sordariomycetidae</taxon>
        <taxon>Diaporthales</taxon>
        <taxon>Diaporthaceae</taxon>
        <taxon>Diaporthe</taxon>
    </lineage>
</organism>
<feature type="chain" id="PRO_5015176384" description="Ecp2 effector protein domain-containing protein" evidence="1">
    <location>
        <begin position="21"/>
        <end position="112"/>
    </location>
</feature>
<evidence type="ECO:0000313" key="3">
    <source>
        <dbReference type="Proteomes" id="UP000094444"/>
    </source>
</evidence>
<feature type="signal peptide" evidence="1">
    <location>
        <begin position="1"/>
        <end position="20"/>
    </location>
</feature>
<accession>A0A2P5HJV1</accession>
<name>A0A2P5HJV1_DIAHE</name>
<keyword evidence="1" id="KW-0732">Signal</keyword>
<comment type="caution">
    <text evidence="2">The sequence shown here is derived from an EMBL/GenBank/DDBJ whole genome shotgun (WGS) entry which is preliminary data.</text>
</comment>
<proteinExistence type="predicted"/>
<evidence type="ECO:0008006" key="4">
    <source>
        <dbReference type="Google" id="ProtNLM"/>
    </source>
</evidence>
<dbReference type="AlphaFoldDB" id="A0A2P5HJV1"/>
<reference evidence="2" key="1">
    <citation type="submission" date="2017-09" db="EMBL/GenBank/DDBJ databases">
        <title>Polyketide synthases of a Diaporthe helianthi virulent isolate.</title>
        <authorList>
            <person name="Baroncelli R."/>
        </authorList>
    </citation>
    <scope>NUCLEOTIDE SEQUENCE [LARGE SCALE GENOMIC DNA]</scope>
    <source>
        <strain evidence="2">7/96</strain>
    </source>
</reference>
<dbReference type="InParanoid" id="A0A2P5HJV1"/>
<gene>
    <name evidence="2" type="ORF">DHEL01_v211065</name>
</gene>
<sequence length="112" mass="11732">MVPQRAVTLVCLMVLKPAMAVWSLDFYTSGCPADDEHGEMTAVQAGGPEDELWCLSANSAHNVVATGIAADKMIVTLFADAGCTSAISEFTTDGCKVIPSNTVIEAVTILPK</sequence>
<dbReference type="Proteomes" id="UP000094444">
    <property type="component" value="Unassembled WGS sequence"/>
</dbReference>
<protein>
    <recommendedName>
        <fullName evidence="4">Ecp2 effector protein domain-containing protein</fullName>
    </recommendedName>
</protein>
<dbReference type="OrthoDB" id="4742774at2759"/>
<keyword evidence="3" id="KW-1185">Reference proteome</keyword>
<evidence type="ECO:0000313" key="2">
    <source>
        <dbReference type="EMBL" id="POS70540.1"/>
    </source>
</evidence>